<name>A0A9X4AUU1_9BACT</name>
<gene>
    <name evidence="1" type="ORF">KEG57_24040</name>
</gene>
<reference evidence="1 2" key="1">
    <citation type="submission" date="2021-04" db="EMBL/GenBank/DDBJ databases">
        <title>Genome analysis of Polyangium sp.</title>
        <authorList>
            <person name="Li Y."/>
            <person name="Wang J."/>
        </authorList>
    </citation>
    <scope>NUCLEOTIDE SEQUENCE [LARGE SCALE GENOMIC DNA]</scope>
    <source>
        <strain evidence="1 2">SDU14</strain>
    </source>
</reference>
<dbReference type="EMBL" id="JAGTJJ010000014">
    <property type="protein sequence ID" value="MDC3983600.1"/>
    <property type="molecule type" value="Genomic_DNA"/>
</dbReference>
<protein>
    <submittedName>
        <fullName evidence="1">STAS/SEC14 domain-containing protein</fullName>
    </submittedName>
</protein>
<comment type="caution">
    <text evidence="1">The sequence shown here is derived from an EMBL/GenBank/DDBJ whole genome shotgun (WGS) entry which is preliminary data.</text>
</comment>
<keyword evidence="2" id="KW-1185">Reference proteome</keyword>
<evidence type="ECO:0000313" key="1">
    <source>
        <dbReference type="EMBL" id="MDC3983600.1"/>
    </source>
</evidence>
<accession>A0A9X4AUU1</accession>
<dbReference type="Proteomes" id="UP001151081">
    <property type="component" value="Unassembled WGS sequence"/>
</dbReference>
<sequence length="121" mass="13069">MRGDVLGEDMRSQINVLRALAKRTGDGVFWMADVTAMGTVTTEARRAVAANEFLGVRESLRGSAIIGASFTARVVSTLMMRAVRALEPTRIRPVAFVETEAEARAFLEQFRMHGAGVAGAL</sequence>
<proteinExistence type="predicted"/>
<organism evidence="1 2">
    <name type="scientific">Polyangium jinanense</name>
    <dbReference type="NCBI Taxonomy" id="2829994"/>
    <lineage>
        <taxon>Bacteria</taxon>
        <taxon>Pseudomonadati</taxon>
        <taxon>Myxococcota</taxon>
        <taxon>Polyangia</taxon>
        <taxon>Polyangiales</taxon>
        <taxon>Polyangiaceae</taxon>
        <taxon>Polyangium</taxon>
    </lineage>
</organism>
<dbReference type="AlphaFoldDB" id="A0A9X4AUU1"/>
<evidence type="ECO:0000313" key="2">
    <source>
        <dbReference type="Proteomes" id="UP001151081"/>
    </source>
</evidence>